<dbReference type="SUPFAM" id="SSF82771">
    <property type="entry name" value="GIY-YIG endonuclease"/>
    <property type="match status" value="1"/>
</dbReference>
<evidence type="ECO:0000313" key="4">
    <source>
        <dbReference type="Proteomes" id="UP000231081"/>
    </source>
</evidence>
<dbReference type="InterPro" id="IPR047296">
    <property type="entry name" value="GIY-YIG_UvrC_Cho"/>
</dbReference>
<reference evidence="3 4" key="1">
    <citation type="submission" date="2017-09" db="EMBL/GenBank/DDBJ databases">
        <title>Depth-based differentiation of microbial function through sediment-hosted aquifers and enrichment of novel symbionts in the deep terrestrial subsurface.</title>
        <authorList>
            <person name="Probst A.J."/>
            <person name="Ladd B."/>
            <person name="Jarett J.K."/>
            <person name="Geller-Mcgrath D.E."/>
            <person name="Sieber C.M."/>
            <person name="Emerson J.B."/>
            <person name="Anantharaman K."/>
            <person name="Thomas B.C."/>
            <person name="Malmstrom R."/>
            <person name="Stieglmeier M."/>
            <person name="Klingl A."/>
            <person name="Woyke T."/>
            <person name="Ryan C.M."/>
            <person name="Banfield J.F."/>
        </authorList>
    </citation>
    <scope>NUCLEOTIDE SEQUENCE [LARGE SCALE GENOMIC DNA]</scope>
    <source>
        <strain evidence="3">CG23_combo_of_CG06-09_8_20_14_all_47_9</strain>
    </source>
</reference>
<dbReference type="CDD" id="cd10434">
    <property type="entry name" value="GIY-YIG_UvrC_Cho"/>
    <property type="match status" value="1"/>
</dbReference>
<dbReference type="Pfam" id="PF01541">
    <property type="entry name" value="GIY-YIG"/>
    <property type="match status" value="1"/>
</dbReference>
<dbReference type="PANTHER" id="PTHR30562">
    <property type="entry name" value="UVRC/OXIDOREDUCTASE"/>
    <property type="match status" value="1"/>
</dbReference>
<organism evidence="3 4">
    <name type="scientific">Candidatus Beckwithbacteria bacterium CG23_combo_of_CG06-09_8_20_14_all_47_9</name>
    <dbReference type="NCBI Taxonomy" id="1974498"/>
    <lineage>
        <taxon>Bacteria</taxon>
        <taxon>Candidatus Beckwithiibacteriota</taxon>
    </lineage>
</organism>
<dbReference type="EMBL" id="PCSQ01000066">
    <property type="protein sequence ID" value="PIP52272.1"/>
    <property type="molecule type" value="Genomic_DNA"/>
</dbReference>
<evidence type="ECO:0000313" key="3">
    <source>
        <dbReference type="EMBL" id="PIP52272.1"/>
    </source>
</evidence>
<dbReference type="PROSITE" id="PS50164">
    <property type="entry name" value="GIY_YIG"/>
    <property type="match status" value="1"/>
</dbReference>
<evidence type="ECO:0008006" key="5">
    <source>
        <dbReference type="Google" id="ProtNLM"/>
    </source>
</evidence>
<dbReference type="Gene3D" id="3.40.1440.10">
    <property type="entry name" value="GIY-YIG endonuclease"/>
    <property type="match status" value="1"/>
</dbReference>
<comment type="caution">
    <text evidence="3">The sequence shown here is derived from an EMBL/GenBank/DDBJ whole genome shotgun (WGS) entry which is preliminary data.</text>
</comment>
<dbReference type="SMART" id="SM00465">
    <property type="entry name" value="GIYc"/>
    <property type="match status" value="1"/>
</dbReference>
<sequence>MMSPGSRPLIPGSFLKIMFNQAFPGRPGVYWFLQGRKVIYVGKAKNLSRRLKSYPRQAGFDPKTKLLLAAADHLRWQGLDSEIEAILTEARLIKLYQPHFNLILKDDKTPVYLTITKAVYPRILITRQTGTFGPFSSTRTLRQILERLRHIFPYCDQPAGSRPCFYYHLGLCPGACIGVISRETYAKNITDIQLFFQNKKKRLVASLKKEMLNFAKAQKYEPAQAVQKQLEALSYFWQARVMSLELPRLSQDQIQLELNQLFGFRVNRIETYDISNLSGTNPTGAMVVATHGRPDKAQYRLFNIRSLATPNDPAMMAEMISRRLKHSEWAKPDLIIVDGGRTQIKAVKKLIPADIMVVGLAKKPDRLVGVNKPLDLNTAAARLLIQLRDEAHRFGRRQHLRLRSKTLFI</sequence>
<dbReference type="PROSITE" id="PS50165">
    <property type="entry name" value="UVRC"/>
    <property type="match status" value="1"/>
</dbReference>
<dbReference type="Gene3D" id="3.30.420.340">
    <property type="entry name" value="UvrC, RNAse H endonuclease domain"/>
    <property type="match status" value="1"/>
</dbReference>
<gene>
    <name evidence="3" type="ORF">COX09_02445</name>
</gene>
<dbReference type="InterPro" id="IPR038476">
    <property type="entry name" value="UvrC_RNase_H_dom_sf"/>
</dbReference>
<dbReference type="InterPro" id="IPR035901">
    <property type="entry name" value="GIY-YIG_endonuc_sf"/>
</dbReference>
<dbReference type="Proteomes" id="UP000231081">
    <property type="component" value="Unassembled WGS sequence"/>
</dbReference>
<feature type="domain" description="UvrC family homology region profile" evidence="2">
    <location>
        <begin position="256"/>
        <end position="351"/>
    </location>
</feature>
<evidence type="ECO:0000259" key="2">
    <source>
        <dbReference type="PROSITE" id="PS50165"/>
    </source>
</evidence>
<dbReference type="InterPro" id="IPR036876">
    <property type="entry name" value="UVR_dom_sf"/>
</dbReference>
<dbReference type="GO" id="GO:0009381">
    <property type="term" value="F:excinuclease ABC activity"/>
    <property type="evidence" value="ECO:0007669"/>
    <property type="project" value="InterPro"/>
</dbReference>
<dbReference type="GO" id="GO:0009380">
    <property type="term" value="C:excinuclease repair complex"/>
    <property type="evidence" value="ECO:0007669"/>
    <property type="project" value="TreeGrafter"/>
</dbReference>
<dbReference type="PANTHER" id="PTHR30562:SF1">
    <property type="entry name" value="UVRABC SYSTEM PROTEIN C"/>
    <property type="match status" value="1"/>
</dbReference>
<dbReference type="InterPro" id="IPR050066">
    <property type="entry name" value="UvrABC_protein_C"/>
</dbReference>
<proteinExistence type="predicted"/>
<feature type="domain" description="GIY-YIG" evidence="1">
    <location>
        <begin position="25"/>
        <end position="102"/>
    </location>
</feature>
<dbReference type="AlphaFoldDB" id="A0A2H0B3P1"/>
<dbReference type="SUPFAM" id="SSF46600">
    <property type="entry name" value="C-terminal UvrC-binding domain of UvrB"/>
    <property type="match status" value="1"/>
</dbReference>
<dbReference type="InterPro" id="IPR000305">
    <property type="entry name" value="GIY-YIG_endonuc"/>
</dbReference>
<protein>
    <recommendedName>
        <fullName evidence="5">Excinuclease ABC subunit C</fullName>
    </recommendedName>
</protein>
<dbReference type="InterPro" id="IPR001162">
    <property type="entry name" value="UvrC_RNase_H_dom"/>
</dbReference>
<dbReference type="GO" id="GO:0006289">
    <property type="term" value="P:nucleotide-excision repair"/>
    <property type="evidence" value="ECO:0007669"/>
    <property type="project" value="InterPro"/>
</dbReference>
<dbReference type="Pfam" id="PF08459">
    <property type="entry name" value="UvrC_RNaseH_dom"/>
    <property type="match status" value="1"/>
</dbReference>
<accession>A0A2H0B3P1</accession>
<name>A0A2H0B3P1_9BACT</name>
<evidence type="ECO:0000259" key="1">
    <source>
        <dbReference type="PROSITE" id="PS50164"/>
    </source>
</evidence>